<keyword evidence="1" id="KW-0808">Transferase</keyword>
<dbReference type="OrthoDB" id="9778896at2"/>
<dbReference type="AlphaFoldDB" id="A0A5P9QAU2"/>
<protein>
    <submittedName>
        <fullName evidence="1">Cob(I)yrinic acid a,c-diamide adenosyltransferase</fullName>
        <ecNumber evidence="1">2.5.1.17</ecNumber>
    </submittedName>
</protein>
<dbReference type="PANTHER" id="PTHR34309:SF1">
    <property type="entry name" value="PROTEIN GLCG"/>
    <property type="match status" value="1"/>
</dbReference>
<gene>
    <name evidence="1" type="primary">mmaB</name>
    <name evidence="1" type="ORF">KDY119_01995</name>
</gene>
<organism evidence="1 2">
    <name type="scientific">Luteimicrobium xylanilyticum</name>
    <dbReference type="NCBI Taxonomy" id="1133546"/>
    <lineage>
        <taxon>Bacteria</taxon>
        <taxon>Bacillati</taxon>
        <taxon>Actinomycetota</taxon>
        <taxon>Actinomycetes</taxon>
        <taxon>Micrococcales</taxon>
        <taxon>Luteimicrobium</taxon>
    </lineage>
</organism>
<dbReference type="InterPro" id="IPR052517">
    <property type="entry name" value="GlcG_carb_metab_protein"/>
</dbReference>
<name>A0A5P9QAU2_9MICO</name>
<evidence type="ECO:0000313" key="2">
    <source>
        <dbReference type="Proteomes" id="UP000326702"/>
    </source>
</evidence>
<dbReference type="Proteomes" id="UP000326702">
    <property type="component" value="Chromosome"/>
</dbReference>
<reference evidence="1 2" key="1">
    <citation type="submission" date="2019-10" db="EMBL/GenBank/DDBJ databases">
        <title>Genome sequence of Luteimicrobium xylanilyticum HY-24.</title>
        <authorList>
            <person name="Kim D.Y."/>
            <person name="Park H.-Y."/>
        </authorList>
    </citation>
    <scope>NUCLEOTIDE SEQUENCE [LARGE SCALE GENOMIC DNA]</scope>
    <source>
        <strain evidence="1 2">HY-24</strain>
    </source>
</reference>
<dbReference type="GO" id="GO:0008817">
    <property type="term" value="F:corrinoid adenosyltransferase activity"/>
    <property type="evidence" value="ECO:0007669"/>
    <property type="project" value="UniProtKB-EC"/>
</dbReference>
<dbReference type="EC" id="2.5.1.17" evidence="1"/>
<dbReference type="EMBL" id="CP045529">
    <property type="protein sequence ID" value="QFU98479.1"/>
    <property type="molecule type" value="Genomic_DNA"/>
</dbReference>
<dbReference type="KEGG" id="lxl:KDY119_01995"/>
<sequence>MTDITLDQALVVLDAARTKADETGVPSTISVLDAGARTVATVRQDGAPLISVDSSLAKARTAVFFQSPTAALVPAVQPGAPLYTLGDATAEQLTFLAGGRPIVDAQGNVIGAVGSGGGTPDQDDVIAQAAAGALNL</sequence>
<dbReference type="PANTHER" id="PTHR34309">
    <property type="entry name" value="SLR1406 PROTEIN"/>
    <property type="match status" value="1"/>
</dbReference>
<evidence type="ECO:0000313" key="1">
    <source>
        <dbReference type="EMBL" id="QFU98479.1"/>
    </source>
</evidence>
<dbReference type="SUPFAM" id="SSF143744">
    <property type="entry name" value="GlcG-like"/>
    <property type="match status" value="1"/>
</dbReference>
<dbReference type="Pfam" id="PF03928">
    <property type="entry name" value="HbpS-like"/>
    <property type="match status" value="1"/>
</dbReference>
<accession>A0A5P9QAU2</accession>
<dbReference type="RefSeq" id="WP_036949980.1">
    <property type="nucleotide sequence ID" value="NZ_BAABIH010000002.1"/>
</dbReference>
<keyword evidence="2" id="KW-1185">Reference proteome</keyword>
<dbReference type="InterPro" id="IPR038084">
    <property type="entry name" value="PduO/GlcC-like_sf"/>
</dbReference>
<dbReference type="Gene3D" id="3.30.450.150">
    <property type="entry name" value="Haem-degrading domain"/>
    <property type="match status" value="1"/>
</dbReference>
<dbReference type="InterPro" id="IPR005624">
    <property type="entry name" value="PduO/GlcC-like"/>
</dbReference>
<proteinExistence type="predicted"/>